<name>A0A919BR92_9GAMM</name>
<reference evidence="3" key="1">
    <citation type="journal article" date="2014" name="Int. J. Syst. Evol. Microbiol.">
        <title>Complete genome sequence of Corynebacterium casei LMG S-19264T (=DSM 44701T), isolated from a smear-ripened cheese.</title>
        <authorList>
            <consortium name="US DOE Joint Genome Institute (JGI-PGF)"/>
            <person name="Walter F."/>
            <person name="Albersmeier A."/>
            <person name="Kalinowski J."/>
            <person name="Ruckert C."/>
        </authorList>
    </citation>
    <scope>NUCLEOTIDE SEQUENCE</scope>
    <source>
        <strain evidence="3">KCTC 42731</strain>
    </source>
</reference>
<proteinExistence type="predicted"/>
<dbReference type="InterPro" id="IPR036286">
    <property type="entry name" value="LexA/Signal_pep-like_sf"/>
</dbReference>
<dbReference type="InterPro" id="IPR019533">
    <property type="entry name" value="Peptidase_S26"/>
</dbReference>
<keyword evidence="1" id="KW-0812">Transmembrane</keyword>
<dbReference type="RefSeq" id="WP_189774643.1">
    <property type="nucleotide sequence ID" value="NZ_BNCK01000014.1"/>
</dbReference>
<dbReference type="SUPFAM" id="SSF51306">
    <property type="entry name" value="LexA/Signal peptidase"/>
    <property type="match status" value="1"/>
</dbReference>
<dbReference type="GO" id="GO:0006465">
    <property type="term" value="P:signal peptide processing"/>
    <property type="evidence" value="ECO:0007669"/>
    <property type="project" value="InterPro"/>
</dbReference>
<dbReference type="AlphaFoldDB" id="A0A919BR92"/>
<gene>
    <name evidence="3" type="ORF">GCM10017161_40970</name>
</gene>
<dbReference type="Proteomes" id="UP000623842">
    <property type="component" value="Unassembled WGS sequence"/>
</dbReference>
<evidence type="ECO:0000256" key="1">
    <source>
        <dbReference type="SAM" id="Phobius"/>
    </source>
</evidence>
<dbReference type="EMBL" id="BNCK01000014">
    <property type="protein sequence ID" value="GHG07114.1"/>
    <property type="molecule type" value="Genomic_DNA"/>
</dbReference>
<dbReference type="GO" id="GO:0004252">
    <property type="term" value="F:serine-type endopeptidase activity"/>
    <property type="evidence" value="ECO:0007669"/>
    <property type="project" value="InterPro"/>
</dbReference>
<protein>
    <submittedName>
        <fullName evidence="3">Conjugal transfer protein TraF</fullName>
    </submittedName>
</protein>
<keyword evidence="4" id="KW-1185">Reference proteome</keyword>
<keyword evidence="1" id="KW-0472">Membrane</keyword>
<evidence type="ECO:0000313" key="3">
    <source>
        <dbReference type="EMBL" id="GHG07114.1"/>
    </source>
</evidence>
<comment type="caution">
    <text evidence="3">The sequence shown here is derived from an EMBL/GenBank/DDBJ whole genome shotgun (WGS) entry which is preliminary data.</text>
</comment>
<evidence type="ECO:0000313" key="4">
    <source>
        <dbReference type="Proteomes" id="UP000623842"/>
    </source>
</evidence>
<organism evidence="3 4">
    <name type="scientific">Thalassotalea marina</name>
    <dbReference type="NCBI Taxonomy" id="1673741"/>
    <lineage>
        <taxon>Bacteria</taxon>
        <taxon>Pseudomonadati</taxon>
        <taxon>Pseudomonadota</taxon>
        <taxon>Gammaproteobacteria</taxon>
        <taxon>Alteromonadales</taxon>
        <taxon>Colwelliaceae</taxon>
        <taxon>Thalassotalea</taxon>
    </lineage>
</organism>
<feature type="transmembrane region" description="Helical" evidence="1">
    <location>
        <begin position="20"/>
        <end position="37"/>
    </location>
</feature>
<evidence type="ECO:0000259" key="2">
    <source>
        <dbReference type="Pfam" id="PF10502"/>
    </source>
</evidence>
<keyword evidence="1" id="KW-1133">Transmembrane helix</keyword>
<dbReference type="Pfam" id="PF10502">
    <property type="entry name" value="Peptidase_S26"/>
    <property type="match status" value="1"/>
</dbReference>
<accession>A0A919BR92</accession>
<feature type="domain" description="Peptidase S26" evidence="2">
    <location>
        <begin position="56"/>
        <end position="159"/>
    </location>
</feature>
<sequence>MSNQTETELAVTPIQKTPWYALPVIFGCMLLVSFFATRIQIVMTESVNATVVWPSEKIPEQGDFVTFKLIHRVIPTPDNSVQVTKILSCSENQILRRVENIWTCDGVEIGTSRKFAQNGDKLEQFEFNGVIPKGKAFVTGTHEHSFDSRYWGFVDASKLRTVYKVF</sequence>
<dbReference type="Gene3D" id="2.10.109.10">
    <property type="entry name" value="Umud Fragment, subunit A"/>
    <property type="match status" value="1"/>
</dbReference>
<reference evidence="3" key="2">
    <citation type="submission" date="2020-09" db="EMBL/GenBank/DDBJ databases">
        <authorList>
            <person name="Sun Q."/>
            <person name="Kim S."/>
        </authorList>
    </citation>
    <scope>NUCLEOTIDE SEQUENCE</scope>
    <source>
        <strain evidence="3">KCTC 42731</strain>
    </source>
</reference>